<dbReference type="PANTHER" id="PTHR34983:SF1">
    <property type="entry name" value="ARABINOGALACTAN ENDO-BETA-1,4-GALACTANASE A"/>
    <property type="match status" value="1"/>
</dbReference>
<comment type="similarity">
    <text evidence="2 6">Belongs to the glycosyl hydrolase 53 family.</text>
</comment>
<feature type="compositionally biased region" description="Low complexity" evidence="7">
    <location>
        <begin position="1125"/>
        <end position="1137"/>
    </location>
</feature>
<dbReference type="Proteomes" id="UP000584867">
    <property type="component" value="Unassembled WGS sequence"/>
</dbReference>
<evidence type="ECO:0000256" key="7">
    <source>
        <dbReference type="SAM" id="MobiDB-lite"/>
    </source>
</evidence>
<dbReference type="SUPFAM" id="SSF51445">
    <property type="entry name" value="(Trans)glycosidases"/>
    <property type="match status" value="1"/>
</dbReference>
<gene>
    <name evidence="10" type="ORF">HDF15_000189</name>
</gene>
<dbReference type="InterPro" id="IPR017853">
    <property type="entry name" value="GH"/>
</dbReference>
<evidence type="ECO:0000256" key="6">
    <source>
        <dbReference type="RuleBase" id="RU361192"/>
    </source>
</evidence>
<comment type="catalytic activity">
    <reaction evidence="1 6">
        <text>The enzyme specifically hydrolyzes (1-&gt;4)-beta-D-galactosidic linkages in type I arabinogalactans.</text>
        <dbReference type="EC" id="3.2.1.89"/>
    </reaction>
</comment>
<protein>
    <recommendedName>
        <fullName evidence="3 6">Arabinogalactan endo-beta-1,4-galactanase</fullName>
        <ecNumber evidence="3 6">3.2.1.89</ecNumber>
    </recommendedName>
</protein>
<organism evidence="10 11">
    <name type="scientific">Granulicella mallensis</name>
    <dbReference type="NCBI Taxonomy" id="940614"/>
    <lineage>
        <taxon>Bacteria</taxon>
        <taxon>Pseudomonadati</taxon>
        <taxon>Acidobacteriota</taxon>
        <taxon>Terriglobia</taxon>
        <taxon>Terriglobales</taxon>
        <taxon>Acidobacteriaceae</taxon>
        <taxon>Granulicella</taxon>
    </lineage>
</organism>
<dbReference type="GO" id="GO:0005509">
    <property type="term" value="F:calcium ion binding"/>
    <property type="evidence" value="ECO:0007669"/>
    <property type="project" value="InterPro"/>
</dbReference>
<dbReference type="GO" id="GO:0031218">
    <property type="term" value="F:arabinogalactan endo-1,4-beta-galactosidase activity"/>
    <property type="evidence" value="ECO:0007669"/>
    <property type="project" value="UniProtKB-EC"/>
</dbReference>
<dbReference type="GO" id="GO:0016020">
    <property type="term" value="C:membrane"/>
    <property type="evidence" value="ECO:0007669"/>
    <property type="project" value="InterPro"/>
</dbReference>
<accession>A0A7W8E7X6</accession>
<name>A0A7W8E7X6_9BACT</name>
<dbReference type="InterPro" id="IPR011683">
    <property type="entry name" value="Glyco_hydro_53"/>
</dbReference>
<feature type="domain" description="Ricin B lectin" evidence="9">
    <location>
        <begin position="8"/>
        <end position="123"/>
    </location>
</feature>
<evidence type="ECO:0000256" key="8">
    <source>
        <dbReference type="SAM" id="Phobius"/>
    </source>
</evidence>
<evidence type="ECO:0000256" key="3">
    <source>
        <dbReference type="ARBA" id="ARBA00012556"/>
    </source>
</evidence>
<dbReference type="InterPro" id="IPR015919">
    <property type="entry name" value="Cadherin-like_sf"/>
</dbReference>
<keyword evidence="8" id="KW-0472">Membrane</keyword>
<evidence type="ECO:0000259" key="9">
    <source>
        <dbReference type="Pfam" id="PF00652"/>
    </source>
</evidence>
<feature type="transmembrane region" description="Helical" evidence="8">
    <location>
        <begin position="1068"/>
        <end position="1086"/>
    </location>
</feature>
<dbReference type="PANTHER" id="PTHR34983">
    <property type="entry name" value="ARABINOGALACTAN ENDO-BETA-1,4-GALACTANASE A"/>
    <property type="match status" value="1"/>
</dbReference>
<dbReference type="PROSITE" id="PS50231">
    <property type="entry name" value="RICIN_B_LECTIN"/>
    <property type="match status" value="1"/>
</dbReference>
<dbReference type="InterPro" id="IPR000772">
    <property type="entry name" value="Ricin_B_lectin"/>
</dbReference>
<keyword evidence="8" id="KW-0812">Transmembrane</keyword>
<dbReference type="InterPro" id="IPR035992">
    <property type="entry name" value="Ricin_B-like_lectins"/>
</dbReference>
<evidence type="ECO:0000256" key="5">
    <source>
        <dbReference type="ARBA" id="ARBA00023295"/>
    </source>
</evidence>
<feature type="region of interest" description="Disordered" evidence="7">
    <location>
        <begin position="1112"/>
        <end position="1137"/>
    </location>
</feature>
<dbReference type="SUPFAM" id="SSF49313">
    <property type="entry name" value="Cadherin-like"/>
    <property type="match status" value="1"/>
</dbReference>
<keyword evidence="4 6" id="KW-0378">Hydrolase</keyword>
<dbReference type="InterPro" id="IPR013783">
    <property type="entry name" value="Ig-like_fold"/>
</dbReference>
<dbReference type="EMBL" id="JACHIO010000001">
    <property type="protein sequence ID" value="MBB5061864.1"/>
    <property type="molecule type" value="Genomic_DNA"/>
</dbReference>
<dbReference type="SUPFAM" id="SSF50370">
    <property type="entry name" value="Ricin B-like lectins"/>
    <property type="match status" value="2"/>
</dbReference>
<dbReference type="Gene3D" id="2.80.10.50">
    <property type="match status" value="2"/>
</dbReference>
<evidence type="ECO:0000256" key="4">
    <source>
        <dbReference type="ARBA" id="ARBA00022801"/>
    </source>
</evidence>
<keyword evidence="8" id="KW-1133">Transmembrane helix</keyword>
<evidence type="ECO:0000256" key="1">
    <source>
        <dbReference type="ARBA" id="ARBA00001695"/>
    </source>
</evidence>
<comment type="caution">
    <text evidence="10">The sequence shown here is derived from an EMBL/GenBank/DDBJ whole genome shotgun (WGS) entry which is preliminary data.</text>
</comment>
<sequence length="1153" mass="118963">MDLNSNSVTAGDKILQETRSFSSLSQRWAFTKMPDGNWKFSNIENNLCLDSSSSGGSALTVQNPCTVNTPSQEWTFTYVNNGYNTITNVATGNVLDSVGESASVGAQLNQTPLSGSPTANQQWLFRAAYWRGNDMSTAEVEEYDRSTPAENTGNLPWWHDAYLPGQDMLQIFKNAGLNSIRIRPASISTTYQYGSLTYSMSTGPYTKYTLSTGTSTTFPINKTSQVFALTNPGFGAVESDWSGVDLAVRAKKLGMSVFLTLFYDGNGGSNPGNWLNQPLASLEGSPENPNGGNGQYLVYNYVKQLLEFYRAAGAMPDMVALGNEANLGLFTNLDGSNYTPNGPTMSAAATAFQLAGLQAVADAATDTSNPVLGSPVAVPLRCVDIDGTPALDTFFKGPKTANLPIDVACQSYYPGWDGAMTQAQFSYSPHGDTNNSFKNPQNIEETTMNAEIADPNAGYPVFTAEDGVAYTNVGGDTPLDDYYGSQLNITPNPASRGFEREYYIDLETVQHNATNHMGMGMDCWACESTPMSGDFYSGTGNGNPGQYWLSAQLGLFDNSTSTVAGSGAGEAALDNATLPAMMGLGGKTDPTLSYMLVSAVNGNILETALASTAPKASLDVATYTGIVSQNQQWQILAQGADVEQYGGPAYNGTNGSNGTILMNNLGDGYFQIVNGNQTGGINVLDNGGVTTANSPVVQNSETAGVTAITGTNASQEWDIMSVGNCGDIPANCTNPPLTATGDYYMIVNKNSGLVLALSGSAIQQQTPTSPSNGDWMVPANQGQLWQIVPVHISATSTPAILAFASAPPTSVPVGGNLGTINVNVQNTAGSLIGSPSEPVTLTVTGPSGFNQTAASSAGVASFNLSGAPLNVPGVYSLSASSPNLVSATASFSVVVAPTSITTTSLPSGTVGTTYSATLAATGGVPPYTWSIPSGLPPGLTLNAGTGVISGTPTQAGTDNFTVQISDSESTPATSSASLSITIAPAPSPTITASSTTVTISAPGGSGSTTLTVVNFANSAITFTCSGLPVGASCNPGALSNSDTSTLQITTTAASMALVSPAKDSKAQMMYALALPGLLAIGGLFATRKRQWQRLFLLLLLLSTGMMMTACNGSNNSGNSGGGTSGTPTGTSTVTVTATDGGQTATLPITLVVQ</sequence>
<dbReference type="Gene3D" id="2.60.40.10">
    <property type="entry name" value="Immunoglobulins"/>
    <property type="match status" value="1"/>
</dbReference>
<dbReference type="GO" id="GO:0045490">
    <property type="term" value="P:pectin catabolic process"/>
    <property type="evidence" value="ECO:0007669"/>
    <property type="project" value="TreeGrafter"/>
</dbReference>
<evidence type="ECO:0000256" key="2">
    <source>
        <dbReference type="ARBA" id="ARBA00010687"/>
    </source>
</evidence>
<dbReference type="EC" id="3.2.1.89" evidence="3 6"/>
<evidence type="ECO:0000313" key="11">
    <source>
        <dbReference type="Proteomes" id="UP000584867"/>
    </source>
</evidence>
<dbReference type="AlphaFoldDB" id="A0A7W8E7X6"/>
<dbReference type="Pfam" id="PF05345">
    <property type="entry name" value="He_PIG"/>
    <property type="match status" value="1"/>
</dbReference>
<dbReference type="Gene3D" id="3.20.20.80">
    <property type="entry name" value="Glycosidases"/>
    <property type="match status" value="1"/>
</dbReference>
<dbReference type="Pfam" id="PF07745">
    <property type="entry name" value="Glyco_hydro_53"/>
    <property type="match status" value="1"/>
</dbReference>
<evidence type="ECO:0000313" key="10">
    <source>
        <dbReference type="EMBL" id="MBB5061864.1"/>
    </source>
</evidence>
<dbReference type="GO" id="GO:0015926">
    <property type="term" value="F:glucosidase activity"/>
    <property type="evidence" value="ECO:0007669"/>
    <property type="project" value="InterPro"/>
</dbReference>
<proteinExistence type="inferred from homology"/>
<keyword evidence="5 6" id="KW-0326">Glycosidase</keyword>
<reference evidence="10 11" key="1">
    <citation type="submission" date="2020-08" db="EMBL/GenBank/DDBJ databases">
        <title>Genomic Encyclopedia of Type Strains, Phase IV (KMG-V): Genome sequencing to study the core and pangenomes of soil and plant-associated prokaryotes.</title>
        <authorList>
            <person name="Whitman W."/>
        </authorList>
    </citation>
    <scope>NUCLEOTIDE SEQUENCE [LARGE SCALE GENOMIC DNA]</scope>
    <source>
        <strain evidence="10 11">X5P3</strain>
    </source>
</reference>
<dbReference type="Pfam" id="PF00652">
    <property type="entry name" value="Ricin_B_lectin"/>
    <property type="match status" value="1"/>
</dbReference>
<dbReference type="CDD" id="cd00161">
    <property type="entry name" value="beta-trefoil_Ricin-like"/>
    <property type="match status" value="2"/>
</dbReference>